<dbReference type="EMBL" id="VUJU01005161">
    <property type="protein sequence ID" value="KAF0752110.1"/>
    <property type="molecule type" value="Genomic_DNA"/>
</dbReference>
<name>A0A6G0YAT0_APHCR</name>
<dbReference type="Proteomes" id="UP000478052">
    <property type="component" value="Unassembled WGS sequence"/>
</dbReference>
<accession>A0A6G0YAT0</accession>
<protein>
    <submittedName>
        <fullName evidence="1">Uncharacterized protein</fullName>
    </submittedName>
</protein>
<organism evidence="1 2">
    <name type="scientific">Aphis craccivora</name>
    <name type="common">Cowpea aphid</name>
    <dbReference type="NCBI Taxonomy" id="307492"/>
    <lineage>
        <taxon>Eukaryota</taxon>
        <taxon>Metazoa</taxon>
        <taxon>Ecdysozoa</taxon>
        <taxon>Arthropoda</taxon>
        <taxon>Hexapoda</taxon>
        <taxon>Insecta</taxon>
        <taxon>Pterygota</taxon>
        <taxon>Neoptera</taxon>
        <taxon>Paraneoptera</taxon>
        <taxon>Hemiptera</taxon>
        <taxon>Sternorrhyncha</taxon>
        <taxon>Aphidomorpha</taxon>
        <taxon>Aphidoidea</taxon>
        <taxon>Aphididae</taxon>
        <taxon>Aphidini</taxon>
        <taxon>Aphis</taxon>
        <taxon>Aphis</taxon>
    </lineage>
</organism>
<keyword evidence="2" id="KW-1185">Reference proteome</keyword>
<reference evidence="1 2" key="1">
    <citation type="submission" date="2019-08" db="EMBL/GenBank/DDBJ databases">
        <title>Whole genome of Aphis craccivora.</title>
        <authorList>
            <person name="Voronova N.V."/>
            <person name="Shulinski R.S."/>
            <person name="Bandarenka Y.V."/>
            <person name="Zhorov D.G."/>
            <person name="Warner D."/>
        </authorList>
    </citation>
    <scope>NUCLEOTIDE SEQUENCE [LARGE SCALE GENOMIC DNA]</scope>
    <source>
        <strain evidence="1">180601</strain>
        <tissue evidence="1">Whole Body</tissue>
    </source>
</reference>
<dbReference type="AlphaFoldDB" id="A0A6G0YAT0"/>
<evidence type="ECO:0000313" key="2">
    <source>
        <dbReference type="Proteomes" id="UP000478052"/>
    </source>
</evidence>
<comment type="caution">
    <text evidence="1">The sequence shown here is derived from an EMBL/GenBank/DDBJ whole genome shotgun (WGS) entry which is preliminary data.</text>
</comment>
<proteinExistence type="predicted"/>
<sequence length="46" mass="5353">MKNRYNKWRFKLNHNKSIHTIFTLRPASSPELTLYGAPIPSSPIVK</sequence>
<gene>
    <name evidence="1" type="ORF">FWK35_00030353</name>
</gene>
<evidence type="ECO:0000313" key="1">
    <source>
        <dbReference type="EMBL" id="KAF0752110.1"/>
    </source>
</evidence>